<dbReference type="Proteomes" id="UP000623958">
    <property type="component" value="Unassembled WGS sequence"/>
</dbReference>
<evidence type="ECO:0000313" key="2">
    <source>
        <dbReference type="Proteomes" id="UP000623958"/>
    </source>
</evidence>
<accession>A0A919F4L9</accession>
<proteinExistence type="predicted"/>
<organism evidence="1 2">
    <name type="scientific">Xanthomonas boreopolis</name>
    <dbReference type="NCBI Taxonomy" id="86183"/>
    <lineage>
        <taxon>Bacteria</taxon>
        <taxon>Pseudomonadati</taxon>
        <taxon>Pseudomonadota</taxon>
        <taxon>Gammaproteobacteria</taxon>
        <taxon>Lysobacterales</taxon>
        <taxon>Lysobacteraceae</taxon>
        <taxon>Xanthomonas</taxon>
    </lineage>
</organism>
<dbReference type="RefSeq" id="WP_140721154.1">
    <property type="nucleotide sequence ID" value="NZ_BNBA01000001.1"/>
</dbReference>
<dbReference type="InterPro" id="IPR012675">
    <property type="entry name" value="Beta-grasp_dom_sf"/>
</dbReference>
<dbReference type="SUPFAM" id="SSF54285">
    <property type="entry name" value="MoaD/ThiS"/>
    <property type="match status" value="1"/>
</dbReference>
<sequence>MKVSVRLFGALSEYADPPQLELEVADGARIAEVRAGLRERLLATSPGFKEGLLRVSAFADSRRVLRDEDPVPGDGQLAILPPVSGG</sequence>
<dbReference type="AlphaFoldDB" id="A0A919F4L9"/>
<reference evidence="1" key="1">
    <citation type="journal article" date="2014" name="Int. J. Syst. Evol. Microbiol.">
        <title>Complete genome sequence of Corynebacterium casei LMG S-19264T (=DSM 44701T), isolated from a smear-ripened cheese.</title>
        <authorList>
            <consortium name="US DOE Joint Genome Institute (JGI-PGF)"/>
            <person name="Walter F."/>
            <person name="Albersmeier A."/>
            <person name="Kalinowski J."/>
            <person name="Ruckert C."/>
        </authorList>
    </citation>
    <scope>NUCLEOTIDE SEQUENCE</scope>
    <source>
        <strain evidence="1">JCM 13306</strain>
    </source>
</reference>
<name>A0A919F4L9_9XANT</name>
<dbReference type="InterPro" id="IPR003749">
    <property type="entry name" value="ThiS/MoaD-like"/>
</dbReference>
<evidence type="ECO:0008006" key="3">
    <source>
        <dbReference type="Google" id="ProtNLM"/>
    </source>
</evidence>
<dbReference type="InterPro" id="IPR016155">
    <property type="entry name" value="Mopterin_synth/thiamin_S_b"/>
</dbReference>
<reference evidence="1" key="2">
    <citation type="submission" date="2020-09" db="EMBL/GenBank/DDBJ databases">
        <authorList>
            <person name="Sun Q."/>
            <person name="Ohkuma M."/>
        </authorList>
    </citation>
    <scope>NUCLEOTIDE SEQUENCE</scope>
    <source>
        <strain evidence="1">JCM 13306</strain>
    </source>
</reference>
<dbReference type="Pfam" id="PF02597">
    <property type="entry name" value="ThiS"/>
    <property type="match status" value="1"/>
</dbReference>
<gene>
    <name evidence="1" type="ORF">GCM10009090_02210</name>
</gene>
<dbReference type="EMBL" id="BNBA01000001">
    <property type="protein sequence ID" value="GHH46712.1"/>
    <property type="molecule type" value="Genomic_DNA"/>
</dbReference>
<keyword evidence="2" id="KW-1185">Reference proteome</keyword>
<evidence type="ECO:0000313" key="1">
    <source>
        <dbReference type="EMBL" id="GHH46712.1"/>
    </source>
</evidence>
<comment type="caution">
    <text evidence="1">The sequence shown here is derived from an EMBL/GenBank/DDBJ whole genome shotgun (WGS) entry which is preliminary data.</text>
</comment>
<protein>
    <recommendedName>
        <fullName evidence="3">Molybdopterin synthase sulfur carrier subunit</fullName>
    </recommendedName>
</protein>
<dbReference type="Gene3D" id="3.10.20.30">
    <property type="match status" value="1"/>
</dbReference>